<dbReference type="EMBL" id="GBRH01202519">
    <property type="protein sequence ID" value="JAD95376.1"/>
    <property type="molecule type" value="Transcribed_RNA"/>
</dbReference>
<reference evidence="1" key="1">
    <citation type="submission" date="2014-09" db="EMBL/GenBank/DDBJ databases">
        <authorList>
            <person name="Magalhaes I.L.F."/>
            <person name="Oliveira U."/>
            <person name="Santos F.R."/>
            <person name="Vidigal T.H.D.A."/>
            <person name="Brescovit A.D."/>
            <person name="Santos A.J."/>
        </authorList>
    </citation>
    <scope>NUCLEOTIDE SEQUENCE</scope>
    <source>
        <tissue evidence="1">Shoot tissue taken approximately 20 cm above the soil surface</tissue>
    </source>
</reference>
<dbReference type="AlphaFoldDB" id="A0A0A9E5L9"/>
<accession>A0A0A9E5L9</accession>
<sequence length="60" mass="6993">MTNRHPNILDNKRNRSIKTSIMEFPTLFIHRLKFQLESCTSVELTLQVDDAVAHIKDQVV</sequence>
<organism evidence="1">
    <name type="scientific">Arundo donax</name>
    <name type="common">Giant reed</name>
    <name type="synonym">Donax arundinaceus</name>
    <dbReference type="NCBI Taxonomy" id="35708"/>
    <lineage>
        <taxon>Eukaryota</taxon>
        <taxon>Viridiplantae</taxon>
        <taxon>Streptophyta</taxon>
        <taxon>Embryophyta</taxon>
        <taxon>Tracheophyta</taxon>
        <taxon>Spermatophyta</taxon>
        <taxon>Magnoliopsida</taxon>
        <taxon>Liliopsida</taxon>
        <taxon>Poales</taxon>
        <taxon>Poaceae</taxon>
        <taxon>PACMAD clade</taxon>
        <taxon>Arundinoideae</taxon>
        <taxon>Arundineae</taxon>
        <taxon>Arundo</taxon>
    </lineage>
</organism>
<evidence type="ECO:0000313" key="1">
    <source>
        <dbReference type="EMBL" id="JAD95376.1"/>
    </source>
</evidence>
<proteinExistence type="predicted"/>
<protein>
    <submittedName>
        <fullName evidence="1">Uncharacterized protein</fullName>
    </submittedName>
</protein>
<name>A0A0A9E5L9_ARUDO</name>
<reference evidence="1" key="2">
    <citation type="journal article" date="2015" name="Data Brief">
        <title>Shoot transcriptome of the giant reed, Arundo donax.</title>
        <authorList>
            <person name="Barrero R.A."/>
            <person name="Guerrero F.D."/>
            <person name="Moolhuijzen P."/>
            <person name="Goolsby J.A."/>
            <person name="Tidwell J."/>
            <person name="Bellgard S.E."/>
            <person name="Bellgard M.I."/>
        </authorList>
    </citation>
    <scope>NUCLEOTIDE SEQUENCE</scope>
    <source>
        <tissue evidence="1">Shoot tissue taken approximately 20 cm above the soil surface</tissue>
    </source>
</reference>